<dbReference type="Pfam" id="PF01882">
    <property type="entry name" value="DUF58"/>
    <property type="match status" value="1"/>
</dbReference>
<organism evidence="2 3">
    <name type="scientific">Ancylobacter amanitiformis</name>
    <dbReference type="NCBI Taxonomy" id="217069"/>
    <lineage>
        <taxon>Bacteria</taxon>
        <taxon>Pseudomonadati</taxon>
        <taxon>Pseudomonadota</taxon>
        <taxon>Alphaproteobacteria</taxon>
        <taxon>Hyphomicrobiales</taxon>
        <taxon>Xanthobacteraceae</taxon>
        <taxon>Ancylobacter</taxon>
    </lineage>
</organism>
<keyword evidence="3" id="KW-1185">Reference proteome</keyword>
<dbReference type="PANTHER" id="PTHR33608">
    <property type="entry name" value="BLL2464 PROTEIN"/>
    <property type="match status" value="1"/>
</dbReference>
<dbReference type="SUPFAM" id="SSF53300">
    <property type="entry name" value="vWA-like"/>
    <property type="match status" value="1"/>
</dbReference>
<dbReference type="PANTHER" id="PTHR33608:SF6">
    <property type="entry name" value="BLL2464 PROTEIN"/>
    <property type="match status" value="1"/>
</dbReference>
<feature type="domain" description="DUF58" evidence="1">
    <location>
        <begin position="62"/>
        <end position="263"/>
    </location>
</feature>
<evidence type="ECO:0000259" key="1">
    <source>
        <dbReference type="Pfam" id="PF01882"/>
    </source>
</evidence>
<proteinExistence type="predicted"/>
<reference evidence="2 3" key="1">
    <citation type="submission" date="2023-07" db="EMBL/GenBank/DDBJ databases">
        <title>Genomic Encyclopedia of Type Strains, Phase IV (KMG-IV): sequencing the most valuable type-strain genomes for metagenomic binning, comparative biology and taxonomic classification.</title>
        <authorList>
            <person name="Goeker M."/>
        </authorList>
    </citation>
    <scope>NUCLEOTIDE SEQUENCE [LARGE SCALE GENOMIC DNA]</scope>
    <source>
        <strain evidence="2 3">DSM 15561</strain>
    </source>
</reference>
<dbReference type="InterPro" id="IPR036465">
    <property type="entry name" value="vWFA_dom_sf"/>
</dbReference>
<comment type="caution">
    <text evidence="2">The sequence shown here is derived from an EMBL/GenBank/DDBJ whole genome shotgun (WGS) entry which is preliminary data.</text>
</comment>
<gene>
    <name evidence="2" type="ORF">QOZ99_002430</name>
</gene>
<evidence type="ECO:0000313" key="3">
    <source>
        <dbReference type="Proteomes" id="UP001235094"/>
    </source>
</evidence>
<dbReference type="Proteomes" id="UP001235094">
    <property type="component" value="Unassembled WGS sequence"/>
</dbReference>
<evidence type="ECO:0000313" key="2">
    <source>
        <dbReference type="EMBL" id="MDQ0511531.1"/>
    </source>
</evidence>
<dbReference type="InterPro" id="IPR002881">
    <property type="entry name" value="DUF58"/>
</dbReference>
<protein>
    <submittedName>
        <fullName evidence="2">Uncharacterized protein (DUF58 family)</fullName>
    </submittedName>
</protein>
<dbReference type="EMBL" id="JAUSVR010000007">
    <property type="protein sequence ID" value="MDQ0511531.1"/>
    <property type="molecule type" value="Genomic_DNA"/>
</dbReference>
<sequence length="295" mass="33243">MSEAPGTHRPQAPVHTPLHAPLAYRLRWRPEGVFPGAHPGHGEGMEGEFRRLVPLLRQPDPRRLDLRASLRDPFGDLHVRQFAPRRAVAVAALVDVSGSMRFGEAVRGRVADLCGLLALSAVRSGDSFALFSCDAHLREEASLPLARRRGLEEEVRQRLMAVRPQGRGTAGLMEATERLPARRSLVFLVSDFLMPLDELDRLLDALWRHDVIPVRVADSALEDALPRWGLIEIADLESGASRLVFMRPGLRERWQMRAREHRAALAHSFARRGLRDFELHDRLDHEALARRLLEG</sequence>
<name>A0ABU0LS75_9HYPH</name>
<accession>A0ABU0LS75</accession>
<dbReference type="RefSeq" id="WP_306890232.1">
    <property type="nucleotide sequence ID" value="NZ_JAUSVR010000007.1"/>
</dbReference>